<accession>A0ACC0CB83</accession>
<dbReference type="EMBL" id="CM044701">
    <property type="protein sequence ID" value="KAI5682053.1"/>
    <property type="molecule type" value="Genomic_DNA"/>
</dbReference>
<name>A0ACC0CB83_CATRO</name>
<reference evidence="2" key="1">
    <citation type="journal article" date="2023" name="Nat. Plants">
        <title>Single-cell RNA sequencing provides a high-resolution roadmap for understanding the multicellular compartmentation of specialized metabolism.</title>
        <authorList>
            <person name="Sun S."/>
            <person name="Shen X."/>
            <person name="Li Y."/>
            <person name="Li Y."/>
            <person name="Wang S."/>
            <person name="Li R."/>
            <person name="Zhang H."/>
            <person name="Shen G."/>
            <person name="Guo B."/>
            <person name="Wei J."/>
            <person name="Xu J."/>
            <person name="St-Pierre B."/>
            <person name="Chen S."/>
            <person name="Sun C."/>
        </authorList>
    </citation>
    <scope>NUCLEOTIDE SEQUENCE [LARGE SCALE GENOMIC DNA]</scope>
</reference>
<dbReference type="Proteomes" id="UP001060085">
    <property type="component" value="Linkage Group LG01"/>
</dbReference>
<sequence length="184" mass="21355">MQGEQEQPKEKIKAHGILSHFWNKDECSKEKENDLEKNKRTKEMSEEKQENSKEEFDESFSFLCHVYYCLSSHFSLEDPLMTCSVMFDPSSYGFGNLDGTSIVEFNIVGFALEFDKKFLQHVCTITSMRGRRHTMEFEGQGQNVGGKLILCYGYLTIRMDLRMNHFKEGTDGMTRDAQETVELL</sequence>
<evidence type="ECO:0000313" key="2">
    <source>
        <dbReference type="Proteomes" id="UP001060085"/>
    </source>
</evidence>
<organism evidence="1 2">
    <name type="scientific">Catharanthus roseus</name>
    <name type="common">Madagascar periwinkle</name>
    <name type="synonym">Vinca rosea</name>
    <dbReference type="NCBI Taxonomy" id="4058"/>
    <lineage>
        <taxon>Eukaryota</taxon>
        <taxon>Viridiplantae</taxon>
        <taxon>Streptophyta</taxon>
        <taxon>Embryophyta</taxon>
        <taxon>Tracheophyta</taxon>
        <taxon>Spermatophyta</taxon>
        <taxon>Magnoliopsida</taxon>
        <taxon>eudicotyledons</taxon>
        <taxon>Gunneridae</taxon>
        <taxon>Pentapetalae</taxon>
        <taxon>asterids</taxon>
        <taxon>lamiids</taxon>
        <taxon>Gentianales</taxon>
        <taxon>Apocynaceae</taxon>
        <taxon>Rauvolfioideae</taxon>
        <taxon>Vinceae</taxon>
        <taxon>Catharanthinae</taxon>
        <taxon>Catharanthus</taxon>
    </lineage>
</organism>
<proteinExistence type="predicted"/>
<comment type="caution">
    <text evidence="1">The sequence shown here is derived from an EMBL/GenBank/DDBJ whole genome shotgun (WGS) entry which is preliminary data.</text>
</comment>
<keyword evidence="2" id="KW-1185">Reference proteome</keyword>
<protein>
    <submittedName>
        <fullName evidence="1">Uncharacterized protein</fullName>
    </submittedName>
</protein>
<evidence type="ECO:0000313" key="1">
    <source>
        <dbReference type="EMBL" id="KAI5682053.1"/>
    </source>
</evidence>
<gene>
    <name evidence="1" type="ORF">M9H77_03281</name>
</gene>